<proteinExistence type="predicted"/>
<evidence type="ECO:0000313" key="2">
    <source>
        <dbReference type="Proteomes" id="UP001596494"/>
    </source>
</evidence>
<reference evidence="2" key="1">
    <citation type="journal article" date="2019" name="Int. J. Syst. Evol. Microbiol.">
        <title>The Global Catalogue of Microorganisms (GCM) 10K type strain sequencing project: providing services to taxonomists for standard genome sequencing and annotation.</title>
        <authorList>
            <consortium name="The Broad Institute Genomics Platform"/>
            <consortium name="The Broad Institute Genome Sequencing Center for Infectious Disease"/>
            <person name="Wu L."/>
            <person name="Ma J."/>
        </authorList>
    </citation>
    <scope>NUCLEOTIDE SEQUENCE [LARGE SCALE GENOMIC DNA]</scope>
    <source>
        <strain evidence="2">CCUG 73951</strain>
    </source>
</reference>
<protein>
    <submittedName>
        <fullName evidence="1">YuzF family protein</fullName>
    </submittedName>
</protein>
<gene>
    <name evidence="1" type="ORF">ACFQMN_14615</name>
</gene>
<dbReference type="Proteomes" id="UP001596494">
    <property type="component" value="Unassembled WGS sequence"/>
</dbReference>
<comment type="caution">
    <text evidence="1">The sequence shown here is derived from an EMBL/GenBank/DDBJ whole genome shotgun (WGS) entry which is preliminary data.</text>
</comment>
<accession>A0ABW2K7G7</accession>
<organism evidence="1 2">
    <name type="scientific">Halobacillus campisalis</name>
    <dbReference type="NCBI Taxonomy" id="435909"/>
    <lineage>
        <taxon>Bacteria</taxon>
        <taxon>Bacillati</taxon>
        <taxon>Bacillota</taxon>
        <taxon>Bacilli</taxon>
        <taxon>Bacillales</taxon>
        <taxon>Bacillaceae</taxon>
        <taxon>Halobacillus</taxon>
    </lineage>
</organism>
<dbReference type="InterPro" id="IPR020139">
    <property type="entry name" value="DUF2642"/>
</dbReference>
<dbReference type="EMBL" id="JBHTBY010000012">
    <property type="protein sequence ID" value="MFC7322105.1"/>
    <property type="molecule type" value="Genomic_DNA"/>
</dbReference>
<keyword evidence="2" id="KW-1185">Reference proteome</keyword>
<dbReference type="Pfam" id="PF10842">
    <property type="entry name" value="DUF2642"/>
    <property type="match status" value="1"/>
</dbReference>
<sequence>MFLSLYDPYVVQTLQSVSGSSVTVQTTHGSVRGILTNVMPDHIVVENSGTPFFIRIQQIIWVFPTNEA</sequence>
<dbReference type="RefSeq" id="WP_289216994.1">
    <property type="nucleotide sequence ID" value="NZ_JAPVRC010000010.1"/>
</dbReference>
<evidence type="ECO:0000313" key="1">
    <source>
        <dbReference type="EMBL" id="MFC7322105.1"/>
    </source>
</evidence>
<name>A0ABW2K7G7_9BACI</name>